<dbReference type="SUPFAM" id="SSF48452">
    <property type="entry name" value="TPR-like"/>
    <property type="match status" value="1"/>
</dbReference>
<feature type="non-terminal residue" evidence="1">
    <location>
        <position position="317"/>
    </location>
</feature>
<evidence type="ECO:0000313" key="2">
    <source>
        <dbReference type="Proteomes" id="UP001375382"/>
    </source>
</evidence>
<dbReference type="EMBL" id="JALAAR010000005">
    <property type="protein sequence ID" value="MEH8017033.1"/>
    <property type="molecule type" value="Genomic_DNA"/>
</dbReference>
<gene>
    <name evidence="1" type="ORF">MN202_07315</name>
</gene>
<dbReference type="Gene3D" id="1.25.40.10">
    <property type="entry name" value="Tetratricopeptide repeat domain"/>
    <property type="match status" value="1"/>
</dbReference>
<name>A0ABU8C5Z5_9GAMM</name>
<sequence>MPDQTPADIWPEMRLHIEWSERFSLCFLFCPDSKAIEDIVQWLDDSSAMRTAPLSRFVPDSPRTAVAEVLTKLEEHSNRIAKYHAPVWLQILTLDNENDTSQWDAARAALLARLNERREWLSNNFACPLVICLPLHWQTKVIQIAPDLWHIRSYSSAVEAKLAVQQQEQYPDLLPHFLQSQPDTDNAAFIAKVELARKKLQQKPDAVSLQRELLMAISELGDAERDTGRAESALSAYRESLAMSRQLQAQLGDQPQVLLDLSVSLSKLGDAERDTGRAEAALSAYRESLSIDRQLQAQLGDQPQVLLDLSVSLSKLG</sequence>
<proteinExistence type="predicted"/>
<dbReference type="InterPro" id="IPR019734">
    <property type="entry name" value="TPR_rpt"/>
</dbReference>
<keyword evidence="2" id="KW-1185">Reference proteome</keyword>
<organism evidence="1 2">
    <name type="scientific">Rheinheimera muenzenbergensis</name>
    <dbReference type="NCBI Taxonomy" id="1193628"/>
    <lineage>
        <taxon>Bacteria</taxon>
        <taxon>Pseudomonadati</taxon>
        <taxon>Pseudomonadota</taxon>
        <taxon>Gammaproteobacteria</taxon>
        <taxon>Chromatiales</taxon>
        <taxon>Chromatiaceae</taxon>
        <taxon>Rheinheimera</taxon>
    </lineage>
</organism>
<dbReference type="InterPro" id="IPR011990">
    <property type="entry name" value="TPR-like_helical_dom_sf"/>
</dbReference>
<evidence type="ECO:0000313" key="1">
    <source>
        <dbReference type="EMBL" id="MEH8017033.1"/>
    </source>
</evidence>
<dbReference type="Pfam" id="PF13181">
    <property type="entry name" value="TPR_8"/>
    <property type="match status" value="1"/>
</dbReference>
<dbReference type="Pfam" id="PF13374">
    <property type="entry name" value="TPR_10"/>
    <property type="match status" value="1"/>
</dbReference>
<protein>
    <submittedName>
        <fullName evidence="1">Tetratricopeptide repeat protein</fullName>
    </submittedName>
</protein>
<dbReference type="RefSeq" id="WP_335735447.1">
    <property type="nucleotide sequence ID" value="NZ_JALAAR010000005.1"/>
</dbReference>
<comment type="caution">
    <text evidence="1">The sequence shown here is derived from an EMBL/GenBank/DDBJ whole genome shotgun (WGS) entry which is preliminary data.</text>
</comment>
<accession>A0ABU8C5Z5</accession>
<dbReference type="Proteomes" id="UP001375382">
    <property type="component" value="Unassembled WGS sequence"/>
</dbReference>
<reference evidence="1 2" key="1">
    <citation type="journal article" date="2023" name="Ecotoxicol. Environ. Saf.">
        <title>Mercury remediation potential of mercury-resistant strain Rheinheimera metallidurans sp. nov. isolated from a municipal waste dumping site.</title>
        <authorList>
            <person name="Yadav V."/>
            <person name="Manjhi A."/>
            <person name="Vadakedath N."/>
        </authorList>
    </citation>
    <scope>NUCLEOTIDE SEQUENCE [LARGE SCALE GENOMIC DNA]</scope>
    <source>
        <strain evidence="1 2">E-49</strain>
    </source>
</reference>